<evidence type="ECO:0000256" key="4">
    <source>
        <dbReference type="ARBA" id="ARBA00023136"/>
    </source>
</evidence>
<dbReference type="InterPro" id="IPR002781">
    <property type="entry name" value="TM_pro_TauE-like"/>
</dbReference>
<dbReference type="PANTHER" id="PTHR14255">
    <property type="entry name" value="CEREBLON"/>
    <property type="match status" value="1"/>
</dbReference>
<name>A0ABQ6MMD4_9STRA</name>
<reference evidence="6 7" key="1">
    <citation type="journal article" date="2023" name="Commun. Biol.">
        <title>Genome analysis of Parmales, the sister group of diatoms, reveals the evolutionary specialization of diatoms from phago-mixotrophs to photoautotrophs.</title>
        <authorList>
            <person name="Ban H."/>
            <person name="Sato S."/>
            <person name="Yoshikawa S."/>
            <person name="Yamada K."/>
            <person name="Nakamura Y."/>
            <person name="Ichinomiya M."/>
            <person name="Sato N."/>
            <person name="Blanc-Mathieu R."/>
            <person name="Endo H."/>
            <person name="Kuwata A."/>
            <person name="Ogata H."/>
        </authorList>
    </citation>
    <scope>NUCLEOTIDE SEQUENCE [LARGE SCALE GENOMIC DNA]</scope>
</reference>
<dbReference type="PANTHER" id="PTHR14255:SF3">
    <property type="entry name" value="SULFITE EXPORTER TAUE_SAFE FAMILY PROTEIN 5-RELATED"/>
    <property type="match status" value="1"/>
</dbReference>
<evidence type="ECO:0000256" key="2">
    <source>
        <dbReference type="ARBA" id="ARBA00022692"/>
    </source>
</evidence>
<keyword evidence="7" id="KW-1185">Reference proteome</keyword>
<gene>
    <name evidence="6" type="ORF">TeGR_g10495</name>
</gene>
<evidence type="ECO:0000256" key="5">
    <source>
        <dbReference type="SAM" id="Phobius"/>
    </source>
</evidence>
<evidence type="ECO:0000256" key="3">
    <source>
        <dbReference type="ARBA" id="ARBA00022989"/>
    </source>
</evidence>
<feature type="transmembrane region" description="Helical" evidence="5">
    <location>
        <begin position="92"/>
        <end position="113"/>
    </location>
</feature>
<evidence type="ECO:0008006" key="8">
    <source>
        <dbReference type="Google" id="ProtNLM"/>
    </source>
</evidence>
<keyword evidence="2 5" id="KW-0812">Transmembrane</keyword>
<feature type="transmembrane region" description="Helical" evidence="5">
    <location>
        <begin position="7"/>
        <end position="25"/>
    </location>
</feature>
<evidence type="ECO:0000313" key="7">
    <source>
        <dbReference type="Proteomes" id="UP001165060"/>
    </source>
</evidence>
<proteinExistence type="predicted"/>
<evidence type="ECO:0000256" key="1">
    <source>
        <dbReference type="ARBA" id="ARBA00004141"/>
    </source>
</evidence>
<accession>A0ABQ6MMD4</accession>
<dbReference type="EMBL" id="BRYB01002983">
    <property type="protein sequence ID" value="GMI28582.1"/>
    <property type="molecule type" value="Genomic_DNA"/>
</dbReference>
<organism evidence="6 7">
    <name type="scientific">Tetraparma gracilis</name>
    <dbReference type="NCBI Taxonomy" id="2962635"/>
    <lineage>
        <taxon>Eukaryota</taxon>
        <taxon>Sar</taxon>
        <taxon>Stramenopiles</taxon>
        <taxon>Ochrophyta</taxon>
        <taxon>Bolidophyceae</taxon>
        <taxon>Parmales</taxon>
        <taxon>Triparmaceae</taxon>
        <taxon>Tetraparma</taxon>
    </lineage>
</organism>
<keyword evidence="3 5" id="KW-1133">Transmembrane helix</keyword>
<sequence>MFSGIMAGLLGIGGGVINGPLLLGLGVEPSVVAATASTMIVLTSGTSLVSYAFFGYWIVNDGCVFFVLGFCSTFAGQLFSDRLFSGGKTYSISFIMGFIVILSVLGMTIEGIMEISKGAKVGSFCS</sequence>
<dbReference type="Pfam" id="PF01925">
    <property type="entry name" value="TauE"/>
    <property type="match status" value="1"/>
</dbReference>
<keyword evidence="4 5" id="KW-0472">Membrane</keyword>
<comment type="caution">
    <text evidence="6">The sequence shown here is derived from an EMBL/GenBank/DDBJ whole genome shotgun (WGS) entry which is preliminary data.</text>
</comment>
<evidence type="ECO:0000313" key="6">
    <source>
        <dbReference type="EMBL" id="GMI28582.1"/>
    </source>
</evidence>
<protein>
    <recommendedName>
        <fullName evidence="8">Membrane transporter protein</fullName>
    </recommendedName>
</protein>
<comment type="subcellular location">
    <subcellularLocation>
        <location evidence="1">Membrane</location>
        <topology evidence="1">Multi-pass membrane protein</topology>
    </subcellularLocation>
</comment>
<dbReference type="Proteomes" id="UP001165060">
    <property type="component" value="Unassembled WGS sequence"/>
</dbReference>